<accession>A0A165MJ92</accession>
<reference evidence="1 2" key="1">
    <citation type="submission" date="2016-03" db="EMBL/GenBank/DDBJ databases">
        <title>Speciation and ecological success in dimly lit waters: horizontal gene transfer in a green sulfur bacteria bloom unveiled by metagenomic assembly.</title>
        <authorList>
            <person name="Llorens-Mares T."/>
            <person name="Liu Z."/>
            <person name="Allen L.Z."/>
            <person name="Rusch D.B."/>
            <person name="Craig M.T."/>
            <person name="Dupont C.L."/>
            <person name="Bryant D.A."/>
            <person name="Casamayor E.O."/>
        </authorList>
    </citation>
    <scope>NUCLEOTIDE SEQUENCE [LARGE SCALE GENOMIC DNA]</scope>
    <source>
        <strain evidence="1">CIII</strain>
    </source>
</reference>
<evidence type="ECO:0000313" key="1">
    <source>
        <dbReference type="EMBL" id="KZK75312.1"/>
    </source>
</evidence>
<dbReference type="Proteomes" id="UP000076481">
    <property type="component" value="Unassembled WGS sequence"/>
</dbReference>
<proteinExistence type="predicted"/>
<dbReference type="InterPro" id="IPR045738">
    <property type="entry name" value="DUF6088"/>
</dbReference>
<evidence type="ECO:0008006" key="3">
    <source>
        <dbReference type="Google" id="ProtNLM"/>
    </source>
</evidence>
<dbReference type="Pfam" id="PF19570">
    <property type="entry name" value="DUF6088"/>
    <property type="match status" value="1"/>
</dbReference>
<gene>
    <name evidence="1" type="ORF">A3K90_09015</name>
</gene>
<organism evidence="1 2">
    <name type="scientific">Pelodictyon luteolum</name>
    <dbReference type="NCBI Taxonomy" id="1100"/>
    <lineage>
        <taxon>Bacteria</taxon>
        <taxon>Pseudomonadati</taxon>
        <taxon>Chlorobiota</taxon>
        <taxon>Chlorobiia</taxon>
        <taxon>Chlorobiales</taxon>
        <taxon>Chlorobiaceae</taxon>
        <taxon>Chlorobium/Pelodictyon group</taxon>
        <taxon>Pelodictyon</taxon>
    </lineage>
</organism>
<sequence>MSRKGTVGARITARVARTKASVFIRDDFRDISDYDQVGRVLRTLTKQGQLIRLGYGVYVKAKKSPINGEPVPVAPLPVIAKEALQRLGIETLPSRLENAYNAGETTQVPTGRLIGVKGRISRKLGYRGAFVSYERAS</sequence>
<dbReference type="OMA" id="IIKIAHG"/>
<evidence type="ECO:0000313" key="2">
    <source>
        <dbReference type="Proteomes" id="UP000076481"/>
    </source>
</evidence>
<dbReference type="EMBL" id="LVWG01000002">
    <property type="protein sequence ID" value="KZK75312.1"/>
    <property type="molecule type" value="Genomic_DNA"/>
</dbReference>
<dbReference type="AlphaFoldDB" id="A0A165MJ92"/>
<comment type="caution">
    <text evidence="1">The sequence shown here is derived from an EMBL/GenBank/DDBJ whole genome shotgun (WGS) entry which is preliminary data.</text>
</comment>
<protein>
    <recommendedName>
        <fullName evidence="3">S-adenosylhomocysteine hydrolase</fullName>
    </recommendedName>
</protein>
<name>A0A165MJ92_PELLU</name>